<feature type="compositionally biased region" description="Polar residues" evidence="1">
    <location>
        <begin position="205"/>
        <end position="222"/>
    </location>
</feature>
<protein>
    <submittedName>
        <fullName evidence="3">Uncharacterized protein</fullName>
    </submittedName>
</protein>
<feature type="compositionally biased region" description="Polar residues" evidence="1">
    <location>
        <begin position="64"/>
        <end position="73"/>
    </location>
</feature>
<dbReference type="EMBL" id="CABIJS010000455">
    <property type="protein sequence ID" value="VUZ52000.1"/>
    <property type="molecule type" value="Genomic_DNA"/>
</dbReference>
<keyword evidence="2" id="KW-0732">Signal</keyword>
<proteinExistence type="predicted"/>
<evidence type="ECO:0000313" key="3">
    <source>
        <dbReference type="EMBL" id="VUZ52000.1"/>
    </source>
</evidence>
<evidence type="ECO:0000256" key="2">
    <source>
        <dbReference type="SAM" id="SignalP"/>
    </source>
</evidence>
<feature type="compositionally biased region" description="Low complexity" evidence="1">
    <location>
        <begin position="76"/>
        <end position="90"/>
    </location>
</feature>
<feature type="signal peptide" evidence="2">
    <location>
        <begin position="1"/>
        <end position="21"/>
    </location>
</feature>
<dbReference type="Proteomes" id="UP000321570">
    <property type="component" value="Unassembled WGS sequence"/>
</dbReference>
<evidence type="ECO:0000256" key="1">
    <source>
        <dbReference type="SAM" id="MobiDB-lite"/>
    </source>
</evidence>
<reference evidence="3 4" key="1">
    <citation type="submission" date="2019-07" db="EMBL/GenBank/DDBJ databases">
        <authorList>
            <person name="Jastrzebski P J."/>
            <person name="Paukszto L."/>
            <person name="Jastrzebski P J."/>
        </authorList>
    </citation>
    <scope>NUCLEOTIDE SEQUENCE [LARGE SCALE GENOMIC DNA]</scope>
    <source>
        <strain evidence="3 4">WMS-il1</strain>
    </source>
</reference>
<feature type="compositionally biased region" description="Basic and acidic residues" evidence="1">
    <location>
        <begin position="28"/>
        <end position="59"/>
    </location>
</feature>
<accession>A0A564YXT2</accession>
<feature type="region of interest" description="Disordered" evidence="1">
    <location>
        <begin position="28"/>
        <end position="90"/>
    </location>
</feature>
<organism evidence="3 4">
    <name type="scientific">Hymenolepis diminuta</name>
    <name type="common">Rat tapeworm</name>
    <dbReference type="NCBI Taxonomy" id="6216"/>
    <lineage>
        <taxon>Eukaryota</taxon>
        <taxon>Metazoa</taxon>
        <taxon>Spiralia</taxon>
        <taxon>Lophotrochozoa</taxon>
        <taxon>Platyhelminthes</taxon>
        <taxon>Cestoda</taxon>
        <taxon>Eucestoda</taxon>
        <taxon>Cyclophyllidea</taxon>
        <taxon>Hymenolepididae</taxon>
        <taxon>Hymenolepis</taxon>
    </lineage>
</organism>
<feature type="region of interest" description="Disordered" evidence="1">
    <location>
        <begin position="163"/>
        <end position="183"/>
    </location>
</feature>
<sequence length="275" mass="31559">MRWLILILIIQSVIIYNFTEACNNHQEEPLVEDKGGDSGVDDHVNPDSRKGDEESHPPVEDQENSGQDSSSGQPGNGNFNNYFSSGSRSGYNRRIRRVRSPNGPPNDAYYNSPFAEMRMQGNYMRYNDNPMQYPQSPIENVYVPPLASAYPNHPDVYSDYGSQPSLQGHPPIQSYSSRETGGEDTYRQLEPIPYNGEIMNGEQRPMNNYGDNSVYSQPNVFSDPQVPEVRRSFQNVEMDPYAAHQAEIARLTKLNEERMRRYEEEKAKYYNEHLK</sequence>
<keyword evidence="4" id="KW-1185">Reference proteome</keyword>
<feature type="region of interest" description="Disordered" evidence="1">
    <location>
        <begin position="195"/>
        <end position="223"/>
    </location>
</feature>
<gene>
    <name evidence="3" type="ORF">WMSIL1_LOCUS10553</name>
</gene>
<dbReference type="AlphaFoldDB" id="A0A564YXT2"/>
<name>A0A564YXT2_HYMDI</name>
<feature type="chain" id="PRO_5021751134" evidence="2">
    <location>
        <begin position="22"/>
        <end position="275"/>
    </location>
</feature>
<evidence type="ECO:0000313" key="4">
    <source>
        <dbReference type="Proteomes" id="UP000321570"/>
    </source>
</evidence>